<evidence type="ECO:0000256" key="6">
    <source>
        <dbReference type="ARBA" id="ARBA00023136"/>
    </source>
</evidence>
<dbReference type="GO" id="GO:0055085">
    <property type="term" value="P:transmembrane transport"/>
    <property type="evidence" value="ECO:0007669"/>
    <property type="project" value="InterPro"/>
</dbReference>
<evidence type="ECO:0000256" key="7">
    <source>
        <dbReference type="RuleBase" id="RU363032"/>
    </source>
</evidence>
<dbReference type="Gene3D" id="1.10.3720.10">
    <property type="entry name" value="MetI-like"/>
    <property type="match status" value="1"/>
</dbReference>
<dbReference type="KEGG" id="sfk:KY5_2240"/>
<feature type="compositionally biased region" description="Basic and acidic residues" evidence="8">
    <location>
        <begin position="1"/>
        <end position="15"/>
    </location>
</feature>
<dbReference type="GO" id="GO:0005886">
    <property type="term" value="C:plasma membrane"/>
    <property type="evidence" value="ECO:0007669"/>
    <property type="project" value="UniProtKB-SubCell"/>
</dbReference>
<organism evidence="10 11">
    <name type="scientific">Streptomyces formicae</name>
    <dbReference type="NCBI Taxonomy" id="1616117"/>
    <lineage>
        <taxon>Bacteria</taxon>
        <taxon>Bacillati</taxon>
        <taxon>Actinomycetota</taxon>
        <taxon>Actinomycetes</taxon>
        <taxon>Kitasatosporales</taxon>
        <taxon>Streptomycetaceae</taxon>
        <taxon>Streptomyces</taxon>
    </lineage>
</organism>
<dbReference type="Proteomes" id="UP000221011">
    <property type="component" value="Chromosome"/>
</dbReference>
<dbReference type="Pfam" id="PF00528">
    <property type="entry name" value="BPD_transp_1"/>
    <property type="match status" value="1"/>
</dbReference>
<feature type="transmembrane region" description="Helical" evidence="7">
    <location>
        <begin position="143"/>
        <end position="163"/>
    </location>
</feature>
<evidence type="ECO:0000313" key="10">
    <source>
        <dbReference type="EMBL" id="ATL27258.1"/>
    </source>
</evidence>
<keyword evidence="5 7" id="KW-1133">Transmembrane helix</keyword>
<dbReference type="PANTHER" id="PTHR43227">
    <property type="entry name" value="BLL4140 PROTEIN"/>
    <property type="match status" value="1"/>
</dbReference>
<dbReference type="CDD" id="cd06261">
    <property type="entry name" value="TM_PBP2"/>
    <property type="match status" value="1"/>
</dbReference>
<name>A0A291Q6T3_9ACTN</name>
<comment type="subcellular location">
    <subcellularLocation>
        <location evidence="1 7">Cell membrane</location>
        <topology evidence="1 7">Multi-pass membrane protein</topology>
    </subcellularLocation>
</comment>
<keyword evidence="4 7" id="KW-0812">Transmembrane</keyword>
<evidence type="ECO:0000256" key="4">
    <source>
        <dbReference type="ARBA" id="ARBA00022692"/>
    </source>
</evidence>
<dbReference type="PANTHER" id="PTHR43227:SF11">
    <property type="entry name" value="BLL4140 PROTEIN"/>
    <property type="match status" value="1"/>
</dbReference>
<accession>A0A291Q6T3</accession>
<feature type="domain" description="ABC transmembrane type-1" evidence="9">
    <location>
        <begin position="103"/>
        <end position="317"/>
    </location>
</feature>
<keyword evidence="6 7" id="KW-0472">Membrane</keyword>
<evidence type="ECO:0000313" key="11">
    <source>
        <dbReference type="Proteomes" id="UP000221011"/>
    </source>
</evidence>
<keyword evidence="2 7" id="KW-0813">Transport</keyword>
<feature type="region of interest" description="Disordered" evidence="8">
    <location>
        <begin position="1"/>
        <end position="28"/>
    </location>
</feature>
<feature type="transmembrane region" description="Helical" evidence="7">
    <location>
        <begin position="107"/>
        <end position="131"/>
    </location>
</feature>
<dbReference type="InterPro" id="IPR035906">
    <property type="entry name" value="MetI-like_sf"/>
</dbReference>
<protein>
    <submittedName>
        <fullName evidence="10">Putative transport system integral membrane protein</fullName>
    </submittedName>
</protein>
<evidence type="ECO:0000259" key="9">
    <source>
        <dbReference type="PROSITE" id="PS50928"/>
    </source>
</evidence>
<evidence type="ECO:0000256" key="2">
    <source>
        <dbReference type="ARBA" id="ARBA00022448"/>
    </source>
</evidence>
<feature type="transmembrane region" description="Helical" evidence="7">
    <location>
        <begin position="43"/>
        <end position="70"/>
    </location>
</feature>
<evidence type="ECO:0000256" key="1">
    <source>
        <dbReference type="ARBA" id="ARBA00004651"/>
    </source>
</evidence>
<keyword evidence="11" id="KW-1185">Reference proteome</keyword>
<dbReference type="PROSITE" id="PS50928">
    <property type="entry name" value="ABC_TM1"/>
    <property type="match status" value="1"/>
</dbReference>
<gene>
    <name evidence="10" type="ORF">KY5_2240</name>
</gene>
<sequence>MPTVTKDRAETEAVKPPKRSNSGSNGRKLGRGELWKRFQRTRFLVLLMVPGIAYFLVFHYGAFIANAVAFKEYVPFDGLWASPWVGTENFSRMFGDPDFWHATWNTLFIAVLQLAFFFPAPLALALLLHSLTSDLLRRFTQSVIYLPHFLSWVVVVALFQQVLSDTGLLNTFLSDSGLHTVDIIGNPEAYKPLVVIEVIWKDAGWGTIIFLAALMQVDEQQYEAAAIDGAGPWRRFWHVTLPSIRPIIILLLIMRLGDILSVGFEQMLLQRQSVGPEVGEVLDTFVFWQGIVGGDTGYAAAAGLFKGVVGAVLVFTANRVAHRLGEQGVYK</sequence>
<dbReference type="InterPro" id="IPR000515">
    <property type="entry name" value="MetI-like"/>
</dbReference>
<comment type="similarity">
    <text evidence="7">Belongs to the binding-protein-dependent transport system permease family.</text>
</comment>
<dbReference type="AlphaFoldDB" id="A0A291Q6T3"/>
<dbReference type="EMBL" id="CP022685">
    <property type="protein sequence ID" value="ATL27258.1"/>
    <property type="molecule type" value="Genomic_DNA"/>
</dbReference>
<reference evidence="10 11" key="1">
    <citation type="submission" date="2017-08" db="EMBL/GenBank/DDBJ databases">
        <title>Complete Genome Sequence of Streptomyces formicae KY5, the formicamycin producer.</title>
        <authorList>
            <person name="Holmes N.A."/>
            <person name="Devine R."/>
            <person name="Qin Z."/>
            <person name="Seipke R.F."/>
            <person name="Wilkinson B."/>
            <person name="Hutchings M.I."/>
        </authorList>
    </citation>
    <scope>NUCLEOTIDE SEQUENCE [LARGE SCALE GENOMIC DNA]</scope>
    <source>
        <strain evidence="10 11">KY5</strain>
    </source>
</reference>
<proteinExistence type="inferred from homology"/>
<evidence type="ECO:0000256" key="3">
    <source>
        <dbReference type="ARBA" id="ARBA00022475"/>
    </source>
</evidence>
<evidence type="ECO:0000256" key="8">
    <source>
        <dbReference type="SAM" id="MobiDB-lite"/>
    </source>
</evidence>
<evidence type="ECO:0000256" key="5">
    <source>
        <dbReference type="ARBA" id="ARBA00022989"/>
    </source>
</evidence>
<dbReference type="InterPro" id="IPR050809">
    <property type="entry name" value="UgpAE/MalFG_permease"/>
</dbReference>
<dbReference type="SUPFAM" id="SSF161098">
    <property type="entry name" value="MetI-like"/>
    <property type="match status" value="1"/>
</dbReference>
<keyword evidence="3" id="KW-1003">Cell membrane</keyword>